<evidence type="ECO:0000256" key="3">
    <source>
        <dbReference type="ARBA" id="ARBA00012438"/>
    </source>
</evidence>
<dbReference type="CDD" id="cd00075">
    <property type="entry name" value="HATPase"/>
    <property type="match status" value="1"/>
</dbReference>
<dbReference type="InterPro" id="IPR003660">
    <property type="entry name" value="HAMP_dom"/>
</dbReference>
<feature type="transmembrane region" description="Helical" evidence="8">
    <location>
        <begin position="162"/>
        <end position="185"/>
    </location>
</feature>
<evidence type="ECO:0000256" key="6">
    <source>
        <dbReference type="ARBA" id="ARBA00022777"/>
    </source>
</evidence>
<dbReference type="GO" id="GO:0000156">
    <property type="term" value="F:phosphorelay response regulator activity"/>
    <property type="evidence" value="ECO:0007669"/>
    <property type="project" value="TreeGrafter"/>
</dbReference>
<dbReference type="Pfam" id="PF00672">
    <property type="entry name" value="HAMP"/>
    <property type="match status" value="1"/>
</dbReference>
<dbReference type="SMART" id="SM00304">
    <property type="entry name" value="HAMP"/>
    <property type="match status" value="1"/>
</dbReference>
<keyword evidence="8" id="KW-1133">Transmembrane helix</keyword>
<dbReference type="PROSITE" id="PS51257">
    <property type="entry name" value="PROKAR_LIPOPROTEIN"/>
    <property type="match status" value="1"/>
</dbReference>
<dbReference type="GO" id="GO:0007234">
    <property type="term" value="P:osmosensory signaling via phosphorelay pathway"/>
    <property type="evidence" value="ECO:0007669"/>
    <property type="project" value="TreeGrafter"/>
</dbReference>
<protein>
    <recommendedName>
        <fullName evidence="3">histidine kinase</fullName>
        <ecNumber evidence="3">2.7.13.3</ecNumber>
    </recommendedName>
</protein>
<comment type="catalytic activity">
    <reaction evidence="1">
        <text>ATP + protein L-histidine = ADP + protein N-phospho-L-histidine.</text>
        <dbReference type="EC" id="2.7.13.3"/>
    </reaction>
</comment>
<dbReference type="PANTHER" id="PTHR42878">
    <property type="entry name" value="TWO-COMPONENT HISTIDINE KINASE"/>
    <property type="match status" value="1"/>
</dbReference>
<reference evidence="12" key="1">
    <citation type="submission" date="2017-04" db="EMBL/GenBank/DDBJ databases">
        <authorList>
            <person name="Varghese N."/>
            <person name="Submissions S."/>
        </authorList>
    </citation>
    <scope>NUCLEOTIDE SEQUENCE [LARGE SCALE GENOMIC DNA]</scope>
    <source>
        <strain evidence="12">USBA 82</strain>
    </source>
</reference>
<keyword evidence="12" id="KW-1185">Reference proteome</keyword>
<evidence type="ECO:0000256" key="5">
    <source>
        <dbReference type="ARBA" id="ARBA00022679"/>
    </source>
</evidence>
<dbReference type="PROSITE" id="PS50885">
    <property type="entry name" value="HAMP"/>
    <property type="match status" value="1"/>
</dbReference>
<dbReference type="Pfam" id="PF02518">
    <property type="entry name" value="HATPase_c"/>
    <property type="match status" value="1"/>
</dbReference>
<dbReference type="InterPro" id="IPR036097">
    <property type="entry name" value="HisK_dim/P_sf"/>
</dbReference>
<evidence type="ECO:0000256" key="7">
    <source>
        <dbReference type="ARBA" id="ARBA00023012"/>
    </source>
</evidence>
<dbReference type="Gene3D" id="3.30.565.10">
    <property type="entry name" value="Histidine kinase-like ATPase, C-terminal domain"/>
    <property type="match status" value="1"/>
</dbReference>
<dbReference type="SUPFAM" id="SSF55874">
    <property type="entry name" value="ATPase domain of HSP90 chaperone/DNA topoisomerase II/histidine kinase"/>
    <property type="match status" value="1"/>
</dbReference>
<dbReference type="InterPro" id="IPR050351">
    <property type="entry name" value="BphY/WalK/GraS-like"/>
</dbReference>
<feature type="transmembrane region" description="Helical" evidence="8">
    <location>
        <begin position="7"/>
        <end position="27"/>
    </location>
</feature>
<evidence type="ECO:0000313" key="11">
    <source>
        <dbReference type="EMBL" id="SMG33300.1"/>
    </source>
</evidence>
<evidence type="ECO:0000259" key="9">
    <source>
        <dbReference type="PROSITE" id="PS50109"/>
    </source>
</evidence>
<dbReference type="InterPro" id="IPR004358">
    <property type="entry name" value="Sig_transdc_His_kin-like_C"/>
</dbReference>
<dbReference type="FunFam" id="1.10.287.130:FF:000001">
    <property type="entry name" value="Two-component sensor histidine kinase"/>
    <property type="match status" value="1"/>
</dbReference>
<dbReference type="PROSITE" id="PS50109">
    <property type="entry name" value="HIS_KIN"/>
    <property type="match status" value="1"/>
</dbReference>
<dbReference type="InterPro" id="IPR035965">
    <property type="entry name" value="PAS-like_dom_sf"/>
</dbReference>
<dbReference type="InterPro" id="IPR036890">
    <property type="entry name" value="HATPase_C_sf"/>
</dbReference>
<dbReference type="OrthoDB" id="9813151at2"/>
<dbReference type="STRING" id="561720.SAMN06275492_11820"/>
<dbReference type="EC" id="2.7.13.3" evidence="3"/>
<comment type="subcellular location">
    <subcellularLocation>
        <location evidence="2">Membrane</location>
    </subcellularLocation>
</comment>
<evidence type="ECO:0000313" key="12">
    <source>
        <dbReference type="Proteomes" id="UP000193355"/>
    </source>
</evidence>
<dbReference type="GO" id="GO:0000155">
    <property type="term" value="F:phosphorelay sensor kinase activity"/>
    <property type="evidence" value="ECO:0007669"/>
    <property type="project" value="InterPro"/>
</dbReference>
<dbReference type="RefSeq" id="WP_085544790.1">
    <property type="nucleotide sequence ID" value="NZ_FXBB01000018.1"/>
</dbReference>
<evidence type="ECO:0000256" key="2">
    <source>
        <dbReference type="ARBA" id="ARBA00004370"/>
    </source>
</evidence>
<dbReference type="GO" id="GO:0030295">
    <property type="term" value="F:protein kinase activator activity"/>
    <property type="evidence" value="ECO:0007669"/>
    <property type="project" value="TreeGrafter"/>
</dbReference>
<keyword evidence="4" id="KW-0597">Phosphoprotein</keyword>
<evidence type="ECO:0000259" key="10">
    <source>
        <dbReference type="PROSITE" id="PS50885"/>
    </source>
</evidence>
<feature type="domain" description="HAMP" evidence="10">
    <location>
        <begin position="186"/>
        <end position="237"/>
    </location>
</feature>
<sequence length="574" mass="63395">MKTLKGKILLAVTTVVVLAFVGCWFPISTMMREHITAEAEKETIRQASLVVRILSKEMRSKAVTDELLSDLAKDLECRITLISPSGSVLADTERAPQAMDNHRDRPEIAAALSSGRGSEIRYSRSLETTMVYAAQTLSVGDDPMVVRLSYRLSALDQAIKEALMGLMALLVITALVALSLTHVLIRRLLRPLDRIVSVAGKIASGQDVPFPIMKDQELQRLSGALDDMSRRIHRSIDELRQERGDLETIISSMPVGLILLDGKRSVRIANDYARDLLGLHSGVLLPGRLHPLIEEAAQGGCRSLSMDIPERSIFIGATAKPIESGILLVLQDLTEEHSLDMARRNFIADASHEFQTPLTSIGVTAEFLLEEEDKESREGYLRSILEQQRRLTELVDDMLLLSRLESRPPQEEMEDLDLVELVELVTLEHREHPLASEVTFSTSLPEDALCKGRRDDLIRAIGNVVGNGVKYVRKRFDDRPGGAISISLEDRDSLWVLTVDDNGVGISETLGASIFERFNRGDSSRTRQGWGQGGYGLGLAIAKRIVDSHGGTIELIRSQGGATFEISLPQSKRP</sequence>
<feature type="domain" description="Histidine kinase" evidence="9">
    <location>
        <begin position="349"/>
        <end position="572"/>
    </location>
</feature>
<dbReference type="PANTHER" id="PTHR42878:SF12">
    <property type="entry name" value="SENSOR HISTIDINE KINASE YCBM"/>
    <property type="match status" value="1"/>
</dbReference>
<dbReference type="Gene3D" id="6.10.340.10">
    <property type="match status" value="1"/>
</dbReference>
<dbReference type="GO" id="GO:0016020">
    <property type="term" value="C:membrane"/>
    <property type="evidence" value="ECO:0007669"/>
    <property type="project" value="UniProtKB-SubCell"/>
</dbReference>
<keyword evidence="7" id="KW-0902">Two-component regulatory system</keyword>
<name>A0A1X7JYE1_9BACT</name>
<organism evidence="11 12">
    <name type="scientific">Dethiosulfovibrio salsuginis</name>
    <dbReference type="NCBI Taxonomy" id="561720"/>
    <lineage>
        <taxon>Bacteria</taxon>
        <taxon>Thermotogati</taxon>
        <taxon>Synergistota</taxon>
        <taxon>Synergistia</taxon>
        <taxon>Synergistales</taxon>
        <taxon>Dethiosulfovibrionaceae</taxon>
        <taxon>Dethiosulfovibrio</taxon>
    </lineage>
</organism>
<dbReference type="Proteomes" id="UP000193355">
    <property type="component" value="Unassembled WGS sequence"/>
</dbReference>
<dbReference type="InterPro" id="IPR003594">
    <property type="entry name" value="HATPase_dom"/>
</dbReference>
<dbReference type="InterPro" id="IPR005467">
    <property type="entry name" value="His_kinase_dom"/>
</dbReference>
<dbReference type="Gene3D" id="1.10.287.130">
    <property type="match status" value="1"/>
</dbReference>
<keyword evidence="8" id="KW-0812">Transmembrane</keyword>
<dbReference type="SUPFAM" id="SSF55785">
    <property type="entry name" value="PYP-like sensor domain (PAS domain)"/>
    <property type="match status" value="1"/>
</dbReference>
<proteinExistence type="predicted"/>
<dbReference type="SMART" id="SM00388">
    <property type="entry name" value="HisKA"/>
    <property type="match status" value="1"/>
</dbReference>
<accession>A0A1X7JYE1</accession>
<dbReference type="PRINTS" id="PR00344">
    <property type="entry name" value="BCTRLSENSOR"/>
</dbReference>
<evidence type="ECO:0000256" key="1">
    <source>
        <dbReference type="ARBA" id="ARBA00000085"/>
    </source>
</evidence>
<dbReference type="SUPFAM" id="SSF47384">
    <property type="entry name" value="Homodimeric domain of signal transducing histidine kinase"/>
    <property type="match status" value="1"/>
</dbReference>
<keyword evidence="5" id="KW-0808">Transferase</keyword>
<gene>
    <name evidence="11" type="ORF">SAMN06275492_11820</name>
</gene>
<dbReference type="CDD" id="cd00082">
    <property type="entry name" value="HisKA"/>
    <property type="match status" value="1"/>
</dbReference>
<evidence type="ECO:0000256" key="4">
    <source>
        <dbReference type="ARBA" id="ARBA00022553"/>
    </source>
</evidence>
<dbReference type="InterPro" id="IPR003661">
    <property type="entry name" value="HisK_dim/P_dom"/>
</dbReference>
<dbReference type="Pfam" id="PF00512">
    <property type="entry name" value="HisKA"/>
    <property type="match status" value="1"/>
</dbReference>
<evidence type="ECO:0000256" key="8">
    <source>
        <dbReference type="SAM" id="Phobius"/>
    </source>
</evidence>
<dbReference type="AlphaFoldDB" id="A0A1X7JYE1"/>
<keyword evidence="6 11" id="KW-0418">Kinase</keyword>
<dbReference type="CDD" id="cd06225">
    <property type="entry name" value="HAMP"/>
    <property type="match status" value="1"/>
</dbReference>
<dbReference type="SMART" id="SM00387">
    <property type="entry name" value="HATPase_c"/>
    <property type="match status" value="1"/>
</dbReference>
<keyword evidence="8" id="KW-0472">Membrane</keyword>
<dbReference type="EMBL" id="FXBB01000018">
    <property type="protein sequence ID" value="SMG33300.1"/>
    <property type="molecule type" value="Genomic_DNA"/>
</dbReference>